<dbReference type="PROSITE" id="PS51257">
    <property type="entry name" value="PROKAR_LIPOPROTEIN"/>
    <property type="match status" value="1"/>
</dbReference>
<evidence type="ECO:0000313" key="3">
    <source>
        <dbReference type="Proteomes" id="UP000461730"/>
    </source>
</evidence>
<keyword evidence="1" id="KW-0732">Signal</keyword>
<evidence type="ECO:0000256" key="1">
    <source>
        <dbReference type="SAM" id="SignalP"/>
    </source>
</evidence>
<name>A0A7K1TXX0_9BACT</name>
<protein>
    <submittedName>
        <fullName evidence="2">Uncharacterized protein</fullName>
    </submittedName>
</protein>
<feature type="chain" id="PRO_5029516954" evidence="1">
    <location>
        <begin position="27"/>
        <end position="163"/>
    </location>
</feature>
<dbReference type="Proteomes" id="UP000461730">
    <property type="component" value="Unassembled WGS sequence"/>
</dbReference>
<dbReference type="EMBL" id="WRXN01000001">
    <property type="protein sequence ID" value="MVT06949.1"/>
    <property type="molecule type" value="Genomic_DNA"/>
</dbReference>
<proteinExistence type="predicted"/>
<comment type="caution">
    <text evidence="2">The sequence shown here is derived from an EMBL/GenBank/DDBJ whole genome shotgun (WGS) entry which is preliminary data.</text>
</comment>
<accession>A0A7K1TXX0</accession>
<sequence>MLTIKKHALKLGALGLVLGISFAACSDDDDPAPTLRSKEYKLTGSATSTTQVGTIKLTENRDSSVDMTITINKTTASTKHPYQLLAGTVAAPTETVLLNDTITGTGNAVTKTIWKNLKTVDVNGAPRKFNYDSAVAISAFAKMKFSATKDSIIAIGNIWKSAQ</sequence>
<dbReference type="AlphaFoldDB" id="A0A7K1TXX0"/>
<feature type="signal peptide" evidence="1">
    <location>
        <begin position="1"/>
        <end position="26"/>
    </location>
</feature>
<gene>
    <name evidence="2" type="ORF">GO493_01645</name>
</gene>
<organism evidence="2 3">
    <name type="scientific">Chitinophaga tropicalis</name>
    <dbReference type="NCBI Taxonomy" id="2683588"/>
    <lineage>
        <taxon>Bacteria</taxon>
        <taxon>Pseudomonadati</taxon>
        <taxon>Bacteroidota</taxon>
        <taxon>Chitinophagia</taxon>
        <taxon>Chitinophagales</taxon>
        <taxon>Chitinophagaceae</taxon>
        <taxon>Chitinophaga</taxon>
    </lineage>
</organism>
<keyword evidence="3" id="KW-1185">Reference proteome</keyword>
<reference evidence="2 3" key="1">
    <citation type="submission" date="2019-12" db="EMBL/GenBank/DDBJ databases">
        <title>Chitinophaga sp. strain ysch24 (GDMCC 1.1355), whole genome shotgun sequence.</title>
        <authorList>
            <person name="Zhang X."/>
        </authorList>
    </citation>
    <scope>NUCLEOTIDE SEQUENCE [LARGE SCALE GENOMIC DNA]</scope>
    <source>
        <strain evidence="3">ysch24</strain>
    </source>
</reference>
<evidence type="ECO:0000313" key="2">
    <source>
        <dbReference type="EMBL" id="MVT06949.1"/>
    </source>
</evidence>
<dbReference type="RefSeq" id="WP_157304319.1">
    <property type="nucleotide sequence ID" value="NZ_WRXN01000001.1"/>
</dbReference>